<protein>
    <submittedName>
        <fullName evidence="1">Uncharacterized protein</fullName>
    </submittedName>
</protein>
<name>A0A0A9QJ77_ARUDO</name>
<organism evidence="1">
    <name type="scientific">Arundo donax</name>
    <name type="common">Giant reed</name>
    <name type="synonym">Donax arundinaceus</name>
    <dbReference type="NCBI Taxonomy" id="35708"/>
    <lineage>
        <taxon>Eukaryota</taxon>
        <taxon>Viridiplantae</taxon>
        <taxon>Streptophyta</taxon>
        <taxon>Embryophyta</taxon>
        <taxon>Tracheophyta</taxon>
        <taxon>Spermatophyta</taxon>
        <taxon>Magnoliopsida</taxon>
        <taxon>Liliopsida</taxon>
        <taxon>Poales</taxon>
        <taxon>Poaceae</taxon>
        <taxon>PACMAD clade</taxon>
        <taxon>Arundinoideae</taxon>
        <taxon>Arundineae</taxon>
        <taxon>Arundo</taxon>
    </lineage>
</organism>
<reference evidence="1" key="2">
    <citation type="journal article" date="2015" name="Data Brief">
        <title>Shoot transcriptome of the giant reed, Arundo donax.</title>
        <authorList>
            <person name="Barrero R.A."/>
            <person name="Guerrero F.D."/>
            <person name="Moolhuijzen P."/>
            <person name="Goolsby J.A."/>
            <person name="Tidwell J."/>
            <person name="Bellgard S.E."/>
            <person name="Bellgard M.I."/>
        </authorList>
    </citation>
    <scope>NUCLEOTIDE SEQUENCE</scope>
    <source>
        <tissue evidence="1">Shoot tissue taken approximately 20 cm above the soil surface</tissue>
    </source>
</reference>
<dbReference type="EMBL" id="GBRH01234159">
    <property type="protein sequence ID" value="JAD63736.1"/>
    <property type="molecule type" value="Transcribed_RNA"/>
</dbReference>
<reference evidence="1" key="1">
    <citation type="submission" date="2014-09" db="EMBL/GenBank/DDBJ databases">
        <authorList>
            <person name="Magalhaes I.L.F."/>
            <person name="Oliveira U."/>
            <person name="Santos F.R."/>
            <person name="Vidigal T.H.D.A."/>
            <person name="Brescovit A.D."/>
            <person name="Santos A.J."/>
        </authorList>
    </citation>
    <scope>NUCLEOTIDE SEQUENCE</scope>
    <source>
        <tissue evidence="1">Shoot tissue taken approximately 20 cm above the soil surface</tissue>
    </source>
</reference>
<sequence length="59" mass="6184">MSRCFPPCPVILSTAAAAWPPCPRLPSPPTPGARASFTLRPPRVSGPTVLRAVALWACS</sequence>
<proteinExistence type="predicted"/>
<dbReference type="AlphaFoldDB" id="A0A0A9QJ77"/>
<evidence type="ECO:0000313" key="1">
    <source>
        <dbReference type="EMBL" id="JAD63736.1"/>
    </source>
</evidence>
<accession>A0A0A9QJ77</accession>